<accession>A0A2U3N988</accession>
<keyword evidence="1" id="KW-1133">Transmembrane helix</keyword>
<feature type="transmembrane region" description="Helical" evidence="1">
    <location>
        <begin position="228"/>
        <end position="244"/>
    </location>
</feature>
<reference evidence="2 3" key="1">
    <citation type="submission" date="2017-01" db="EMBL/GenBank/DDBJ databases">
        <authorList>
            <consortium name="Urmite Genomes"/>
        </authorList>
    </citation>
    <scope>NUCLEOTIDE SEQUENCE [LARGE SCALE GENOMIC DNA]</scope>
    <source>
        <strain evidence="2 3">AB308</strain>
    </source>
</reference>
<feature type="transmembrane region" description="Helical" evidence="1">
    <location>
        <begin position="126"/>
        <end position="143"/>
    </location>
</feature>
<feature type="transmembrane region" description="Helical" evidence="1">
    <location>
        <begin position="26"/>
        <end position="43"/>
    </location>
</feature>
<feature type="transmembrane region" description="Helical" evidence="1">
    <location>
        <begin position="150"/>
        <end position="172"/>
    </location>
</feature>
<protein>
    <recommendedName>
        <fullName evidence="4">Transmembrane protein</fullName>
    </recommendedName>
</protein>
<evidence type="ECO:0000256" key="1">
    <source>
        <dbReference type="SAM" id="Phobius"/>
    </source>
</evidence>
<feature type="transmembrane region" description="Helical" evidence="1">
    <location>
        <begin position="256"/>
        <end position="275"/>
    </location>
</feature>
<feature type="transmembrane region" description="Helical" evidence="1">
    <location>
        <begin position="103"/>
        <end position="120"/>
    </location>
</feature>
<evidence type="ECO:0000313" key="2">
    <source>
        <dbReference type="EMBL" id="SPM28060.1"/>
    </source>
</evidence>
<name>A0A2U3N988_9MYCO</name>
<proteinExistence type="predicted"/>
<dbReference type="STRING" id="1841859.GCA_900157385_01542"/>
<gene>
    <name evidence="2" type="ORF">MTAB308_1545</name>
</gene>
<feature type="transmembrane region" description="Helical" evidence="1">
    <location>
        <begin position="192"/>
        <end position="216"/>
    </location>
</feature>
<feature type="non-terminal residue" evidence="2">
    <location>
        <position position="1"/>
    </location>
</feature>
<dbReference type="Proteomes" id="UP000241595">
    <property type="component" value="Unassembled WGS sequence"/>
</dbReference>
<keyword evidence="3" id="KW-1185">Reference proteome</keyword>
<dbReference type="AlphaFoldDB" id="A0A2U3N988"/>
<feature type="transmembrane region" description="Helical" evidence="1">
    <location>
        <begin position="55"/>
        <end position="73"/>
    </location>
</feature>
<keyword evidence="1" id="KW-0472">Membrane</keyword>
<organism evidence="2 3">
    <name type="scientific">Mycobacterium terramassiliense</name>
    <dbReference type="NCBI Taxonomy" id="1841859"/>
    <lineage>
        <taxon>Bacteria</taxon>
        <taxon>Bacillati</taxon>
        <taxon>Actinomycetota</taxon>
        <taxon>Actinomycetes</taxon>
        <taxon>Mycobacteriales</taxon>
        <taxon>Mycobacteriaceae</taxon>
        <taxon>Mycobacterium</taxon>
    </lineage>
</organism>
<keyword evidence="1" id="KW-0812">Transmembrane</keyword>
<sequence length="586" mass="62867">VFTYGPLAFLQHTPYYSFGQSVLATIYQPVVVAALFLGIATVLRQRCTRMTSLMGAFATTGVVAILHTGHGLLIPGLEYPELAILAAFVWAAAPLLQEHPKRTTVFATCTVLAAVAGLELLVKLNVGVTILVIALTVSVLLEWRDVGRHCATVAVFAASTLIWWVLAGQRLGNLPAWLKSSASLVAGYSDAMAYPLFAFAGIAAPAMVLILVWLAMLGLMFFKGGAQTPRRFVLFVGIVTLIIGKKEFVRLDLANFYDLLALVVLALVIAPLSSIPKIPRRAFVVFVVAIVLAGLGAESSWLRTAGTAADDPIAAAVQAPGQAIERLITLAVPGRVDQRIERAKTHQRALYAIPDRFIKTIGSATVHIDPNETSVAWAYNFAWRPVPVFQTYAAYTPTLDALNSRSFETGPQFVLSRLSANSPATDIDGRLAVQESPRYSRALLCDYTVNGVEGRWALFAHAAPRCGPLTELSQVTVHGNDTITVPAPRGPDKAILARIDMEPTVIDRLFRGTIVPLTLSTVVLDGVTYRLVAANAAEAFLVDTPASVDGTNLQIHARTIGVGRAPSLGQGDPGARLHFYEMSVAP</sequence>
<feature type="transmembrane region" description="Helical" evidence="1">
    <location>
        <begin position="79"/>
        <end position="96"/>
    </location>
</feature>
<evidence type="ECO:0008006" key="4">
    <source>
        <dbReference type="Google" id="ProtNLM"/>
    </source>
</evidence>
<evidence type="ECO:0000313" key="3">
    <source>
        <dbReference type="Proteomes" id="UP000241595"/>
    </source>
</evidence>
<dbReference type="EMBL" id="FTRV01000010">
    <property type="protein sequence ID" value="SPM28060.1"/>
    <property type="molecule type" value="Genomic_DNA"/>
</dbReference>
<feature type="transmembrane region" description="Helical" evidence="1">
    <location>
        <begin position="282"/>
        <end position="302"/>
    </location>
</feature>